<evidence type="ECO:0000313" key="2">
    <source>
        <dbReference type="EMBL" id="TFK39201.1"/>
    </source>
</evidence>
<dbReference type="Gene3D" id="3.40.50.12660">
    <property type="match status" value="2"/>
</dbReference>
<dbReference type="GO" id="GO:0004197">
    <property type="term" value="F:cysteine-type endopeptidase activity"/>
    <property type="evidence" value="ECO:0007669"/>
    <property type="project" value="TreeGrafter"/>
</dbReference>
<accession>A0A5C3MDI0</accession>
<dbReference type="AlphaFoldDB" id="A0A5C3MDI0"/>
<proteinExistence type="inferred from homology"/>
<dbReference type="GO" id="GO:0005737">
    <property type="term" value="C:cytoplasm"/>
    <property type="evidence" value="ECO:0007669"/>
    <property type="project" value="TreeGrafter"/>
</dbReference>
<protein>
    <submittedName>
        <fullName evidence="2">Peptidase C14, caspase domain-containing protein</fullName>
    </submittedName>
</protein>
<sequence length="393" mass="44848">MSSYSPWLDRFIHRHSPKVRRPPPEVLADGSLRILSPFQHGPSLSNYIGKFITRRKKALLVGVGYRATYGVQDVRWALPGAHTDVRVVKDWLTQKRGYREQDIVVLSEDMSDPLLHPTKDNIIRELEAFTAGSRPGDHYFFLYTGHSGQREVRSDSIKDDGAKKEEDNMDEYIIPCDAVAIESIVDDDGKKKKMVKIREDMTILDDDLNRLLVERLADTSQLVAVFDNCHSGTLLDLEHHRCNRVTSGYSRGRRFLRSTFEALTEQHEDEADTVFNQLLTKISTRMVKKLNPMSRFCTGLCPRIRAGDGALVICISACKDAENTYETPDGSSLTRIMIDILDSHERTSYKQFMRRVVAELNRLERQAKGKMGKQNPQISSKFPLLMAATFIWI</sequence>
<evidence type="ECO:0000256" key="1">
    <source>
        <dbReference type="ARBA" id="ARBA00009005"/>
    </source>
</evidence>
<dbReference type="PANTHER" id="PTHR48104">
    <property type="entry name" value="METACASPASE-4"/>
    <property type="match status" value="1"/>
</dbReference>
<dbReference type="EMBL" id="ML213600">
    <property type="protein sequence ID" value="TFK39201.1"/>
    <property type="molecule type" value="Genomic_DNA"/>
</dbReference>
<keyword evidence="3" id="KW-1185">Reference proteome</keyword>
<dbReference type="InterPro" id="IPR050452">
    <property type="entry name" value="Metacaspase"/>
</dbReference>
<name>A0A5C3MDI0_9AGAR</name>
<dbReference type="OrthoDB" id="3223806at2759"/>
<organism evidence="2 3">
    <name type="scientific">Crucibulum laeve</name>
    <dbReference type="NCBI Taxonomy" id="68775"/>
    <lineage>
        <taxon>Eukaryota</taxon>
        <taxon>Fungi</taxon>
        <taxon>Dikarya</taxon>
        <taxon>Basidiomycota</taxon>
        <taxon>Agaricomycotina</taxon>
        <taxon>Agaricomycetes</taxon>
        <taxon>Agaricomycetidae</taxon>
        <taxon>Agaricales</taxon>
        <taxon>Agaricineae</taxon>
        <taxon>Nidulariaceae</taxon>
        <taxon>Crucibulum</taxon>
    </lineage>
</organism>
<comment type="similarity">
    <text evidence="1">Belongs to the peptidase C14B family.</text>
</comment>
<reference evidence="2 3" key="1">
    <citation type="journal article" date="2019" name="Nat. Ecol. Evol.">
        <title>Megaphylogeny resolves global patterns of mushroom evolution.</title>
        <authorList>
            <person name="Varga T."/>
            <person name="Krizsan K."/>
            <person name="Foldi C."/>
            <person name="Dima B."/>
            <person name="Sanchez-Garcia M."/>
            <person name="Sanchez-Ramirez S."/>
            <person name="Szollosi G.J."/>
            <person name="Szarkandi J.G."/>
            <person name="Papp V."/>
            <person name="Albert L."/>
            <person name="Andreopoulos W."/>
            <person name="Angelini C."/>
            <person name="Antonin V."/>
            <person name="Barry K.W."/>
            <person name="Bougher N.L."/>
            <person name="Buchanan P."/>
            <person name="Buyck B."/>
            <person name="Bense V."/>
            <person name="Catcheside P."/>
            <person name="Chovatia M."/>
            <person name="Cooper J."/>
            <person name="Damon W."/>
            <person name="Desjardin D."/>
            <person name="Finy P."/>
            <person name="Geml J."/>
            <person name="Haridas S."/>
            <person name="Hughes K."/>
            <person name="Justo A."/>
            <person name="Karasinski D."/>
            <person name="Kautmanova I."/>
            <person name="Kiss B."/>
            <person name="Kocsube S."/>
            <person name="Kotiranta H."/>
            <person name="LaButti K.M."/>
            <person name="Lechner B.E."/>
            <person name="Liimatainen K."/>
            <person name="Lipzen A."/>
            <person name="Lukacs Z."/>
            <person name="Mihaltcheva S."/>
            <person name="Morgado L.N."/>
            <person name="Niskanen T."/>
            <person name="Noordeloos M.E."/>
            <person name="Ohm R.A."/>
            <person name="Ortiz-Santana B."/>
            <person name="Ovrebo C."/>
            <person name="Racz N."/>
            <person name="Riley R."/>
            <person name="Savchenko A."/>
            <person name="Shiryaev A."/>
            <person name="Soop K."/>
            <person name="Spirin V."/>
            <person name="Szebenyi C."/>
            <person name="Tomsovsky M."/>
            <person name="Tulloss R.E."/>
            <person name="Uehling J."/>
            <person name="Grigoriev I.V."/>
            <person name="Vagvolgyi C."/>
            <person name="Papp T."/>
            <person name="Martin F.M."/>
            <person name="Miettinen O."/>
            <person name="Hibbett D.S."/>
            <person name="Nagy L.G."/>
        </authorList>
    </citation>
    <scope>NUCLEOTIDE SEQUENCE [LARGE SCALE GENOMIC DNA]</scope>
    <source>
        <strain evidence="2 3">CBS 166.37</strain>
    </source>
</reference>
<dbReference type="Proteomes" id="UP000308652">
    <property type="component" value="Unassembled WGS sequence"/>
</dbReference>
<evidence type="ECO:0000313" key="3">
    <source>
        <dbReference type="Proteomes" id="UP000308652"/>
    </source>
</evidence>
<dbReference type="GO" id="GO:0006508">
    <property type="term" value="P:proteolysis"/>
    <property type="evidence" value="ECO:0007669"/>
    <property type="project" value="TreeGrafter"/>
</dbReference>
<gene>
    <name evidence="2" type="ORF">BDQ12DRAFT_735008</name>
</gene>
<dbReference type="PANTHER" id="PTHR48104:SF30">
    <property type="entry name" value="METACASPASE-1"/>
    <property type="match status" value="1"/>
</dbReference>